<reference evidence="1 2" key="1">
    <citation type="submission" date="2013-03" db="EMBL/GenBank/DDBJ databases">
        <title>The Genome Sequence of Cladophialophora psammophila CBS 110553.</title>
        <authorList>
            <consortium name="The Broad Institute Genomics Platform"/>
            <person name="Cuomo C."/>
            <person name="de Hoog S."/>
            <person name="Gorbushina A."/>
            <person name="Walker B."/>
            <person name="Young S.K."/>
            <person name="Zeng Q."/>
            <person name="Gargeya S."/>
            <person name="Fitzgerald M."/>
            <person name="Haas B."/>
            <person name="Abouelleil A."/>
            <person name="Allen A.W."/>
            <person name="Alvarado L."/>
            <person name="Arachchi H.M."/>
            <person name="Berlin A.M."/>
            <person name="Chapman S.B."/>
            <person name="Gainer-Dewar J."/>
            <person name="Goldberg J."/>
            <person name="Griggs A."/>
            <person name="Gujja S."/>
            <person name="Hansen M."/>
            <person name="Howarth C."/>
            <person name="Imamovic A."/>
            <person name="Ireland A."/>
            <person name="Larimer J."/>
            <person name="McCowan C."/>
            <person name="Murphy C."/>
            <person name="Pearson M."/>
            <person name="Poon T.W."/>
            <person name="Priest M."/>
            <person name="Roberts A."/>
            <person name="Saif S."/>
            <person name="Shea T."/>
            <person name="Sisk P."/>
            <person name="Sykes S."/>
            <person name="Wortman J."/>
            <person name="Nusbaum C."/>
            <person name="Birren B."/>
        </authorList>
    </citation>
    <scope>NUCLEOTIDE SEQUENCE [LARGE SCALE GENOMIC DNA]</scope>
    <source>
        <strain evidence="1 2">CBS 110553</strain>
    </source>
</reference>
<comment type="caution">
    <text evidence="1">The sequence shown here is derived from an EMBL/GenBank/DDBJ whole genome shotgun (WGS) entry which is preliminary data.</text>
</comment>
<name>W9WH58_9EURO</name>
<dbReference type="Gene3D" id="3.40.50.450">
    <property type="match status" value="1"/>
</dbReference>
<dbReference type="OrthoDB" id="5291002at2759"/>
<dbReference type="EMBL" id="AMGX01000016">
    <property type="protein sequence ID" value="EXJ67462.1"/>
    <property type="molecule type" value="Genomic_DNA"/>
</dbReference>
<dbReference type="SUPFAM" id="SSF52309">
    <property type="entry name" value="N-(deoxy)ribosyltransferase-like"/>
    <property type="match status" value="1"/>
</dbReference>
<dbReference type="Proteomes" id="UP000019471">
    <property type="component" value="Unassembled WGS sequence"/>
</dbReference>
<organism evidence="1 2">
    <name type="scientific">Cladophialophora psammophila CBS 110553</name>
    <dbReference type="NCBI Taxonomy" id="1182543"/>
    <lineage>
        <taxon>Eukaryota</taxon>
        <taxon>Fungi</taxon>
        <taxon>Dikarya</taxon>
        <taxon>Ascomycota</taxon>
        <taxon>Pezizomycotina</taxon>
        <taxon>Eurotiomycetes</taxon>
        <taxon>Chaetothyriomycetidae</taxon>
        <taxon>Chaetothyriales</taxon>
        <taxon>Herpotrichiellaceae</taxon>
        <taxon>Cladophialophora</taxon>
    </lineage>
</organism>
<evidence type="ECO:0000313" key="2">
    <source>
        <dbReference type="Proteomes" id="UP000019471"/>
    </source>
</evidence>
<keyword evidence="2" id="KW-1185">Reference proteome</keyword>
<dbReference type="AlphaFoldDB" id="W9WH58"/>
<protein>
    <recommendedName>
        <fullName evidence="3">Nucleoside 2-deoxyribosyltransferase</fullName>
    </recommendedName>
</protein>
<dbReference type="HOGENOM" id="CLU_1956031_0_0_1"/>
<evidence type="ECO:0000313" key="1">
    <source>
        <dbReference type="EMBL" id="EXJ67462.1"/>
    </source>
</evidence>
<evidence type="ECO:0008006" key="3">
    <source>
        <dbReference type="Google" id="ProtNLM"/>
    </source>
</evidence>
<gene>
    <name evidence="1" type="ORF">A1O5_09475</name>
</gene>
<dbReference type="GeneID" id="19194171"/>
<proteinExistence type="predicted"/>
<sequence>MRAYIGIKFHPDDRNRHDIEQLSDLLTSCGFETICVRRDIEKWGVISLSPGELMRETFEIIRSCQLVVIELSEKGVGLGIESGYAFAHAIPVITIARDGSDISDTLRGISQAVYLYEKMADLREPFQHLEIREHS</sequence>
<accession>W9WH58</accession>
<dbReference type="RefSeq" id="XP_007748244.1">
    <property type="nucleotide sequence ID" value="XM_007750054.1"/>
</dbReference>